<feature type="transmembrane region" description="Helical" evidence="1">
    <location>
        <begin position="65"/>
        <end position="92"/>
    </location>
</feature>
<evidence type="ECO:0000256" key="1">
    <source>
        <dbReference type="SAM" id="Phobius"/>
    </source>
</evidence>
<evidence type="ECO:0000313" key="3">
    <source>
        <dbReference type="Proteomes" id="UP001141950"/>
    </source>
</evidence>
<dbReference type="Proteomes" id="UP001141950">
    <property type="component" value="Unassembled WGS sequence"/>
</dbReference>
<keyword evidence="3" id="KW-1185">Reference proteome</keyword>
<dbReference type="AlphaFoldDB" id="A0A9X2MW45"/>
<keyword evidence="1" id="KW-0812">Transmembrane</keyword>
<feature type="transmembrane region" description="Helical" evidence="1">
    <location>
        <begin position="35"/>
        <end position="53"/>
    </location>
</feature>
<organism evidence="2 3">
    <name type="scientific">Paenibacillus soyae</name>
    <dbReference type="NCBI Taxonomy" id="2969249"/>
    <lineage>
        <taxon>Bacteria</taxon>
        <taxon>Bacillati</taxon>
        <taxon>Bacillota</taxon>
        <taxon>Bacilli</taxon>
        <taxon>Bacillales</taxon>
        <taxon>Paenibacillaceae</taxon>
        <taxon>Paenibacillus</taxon>
    </lineage>
</organism>
<comment type="caution">
    <text evidence="2">The sequence shown here is derived from an EMBL/GenBank/DDBJ whole genome shotgun (WGS) entry which is preliminary data.</text>
</comment>
<sequence length="104" mass="11888">MSKKIGQIIGVLFSIICFSLAVYGSRFFENGITDFMLYLFLLPSLLALIGSMFNKPFINTIAFIWLIPACLYFTIGPFLIILHFVAIAFMFLSKKNYNSANRER</sequence>
<keyword evidence="1" id="KW-0472">Membrane</keyword>
<name>A0A9X2MW45_9BACL</name>
<keyword evidence="1" id="KW-1133">Transmembrane helix</keyword>
<dbReference type="RefSeq" id="WP_257452057.1">
    <property type="nucleotide sequence ID" value="NZ_JANIPJ010000028.1"/>
</dbReference>
<dbReference type="EMBL" id="JANIPJ010000028">
    <property type="protein sequence ID" value="MCR2807520.1"/>
    <property type="molecule type" value="Genomic_DNA"/>
</dbReference>
<gene>
    <name evidence="2" type="ORF">NQZ67_26890</name>
</gene>
<proteinExistence type="predicted"/>
<evidence type="ECO:0000313" key="2">
    <source>
        <dbReference type="EMBL" id="MCR2807520.1"/>
    </source>
</evidence>
<feature type="transmembrane region" description="Helical" evidence="1">
    <location>
        <begin position="6"/>
        <end position="23"/>
    </location>
</feature>
<reference evidence="2" key="1">
    <citation type="submission" date="2022-08" db="EMBL/GenBank/DDBJ databases">
        <title>The genomic sequence of strain Paenibacillus sp. SCIV0701.</title>
        <authorList>
            <person name="Zhao H."/>
        </authorList>
    </citation>
    <scope>NUCLEOTIDE SEQUENCE</scope>
    <source>
        <strain evidence="2">SCIV0701</strain>
    </source>
</reference>
<protein>
    <submittedName>
        <fullName evidence="2">Uncharacterized protein</fullName>
    </submittedName>
</protein>
<accession>A0A9X2MW45</accession>